<evidence type="ECO:0000313" key="5">
    <source>
        <dbReference type="EMBL" id="XCD06372.1"/>
    </source>
</evidence>
<dbReference type="EMBL" id="PP511542">
    <property type="protein sequence ID" value="XCD05300.1"/>
    <property type="molecule type" value="Genomic_DNA"/>
</dbReference>
<feature type="compositionally biased region" description="Low complexity" evidence="1">
    <location>
        <begin position="115"/>
        <end position="125"/>
    </location>
</feature>
<organism evidence="5">
    <name type="scientific">Dulem virus 210</name>
    <dbReference type="NCBI Taxonomy" id="3145687"/>
    <lineage>
        <taxon>Viruses</taxon>
        <taxon>Monodnaviria</taxon>
        <taxon>Sangervirae</taxon>
        <taxon>Phixviricota</taxon>
        <taxon>Malgrandaviricetes</taxon>
        <taxon>Petitvirales</taxon>
        <taxon>Microviridae</taxon>
        <taxon>Microvirus</taxon>
    </lineage>
</organism>
<protein>
    <submittedName>
        <fullName evidence="5">DNA pilot protein</fullName>
    </submittedName>
</protein>
<proteinExistence type="predicted"/>
<feature type="region of interest" description="Disordered" evidence="1">
    <location>
        <begin position="383"/>
        <end position="407"/>
    </location>
</feature>
<dbReference type="EMBL" id="PP511663">
    <property type="protein sequence ID" value="XCD06372.1"/>
    <property type="molecule type" value="Genomic_DNA"/>
</dbReference>
<reference evidence="5" key="1">
    <citation type="submission" date="2024-03" db="EMBL/GenBank/DDBJ databases">
        <title>Diverse circular DNA viruses in blood, oral, and fecal samples of captive lemurs.</title>
        <authorList>
            <person name="Paietta E.N."/>
            <person name="Kraberger S."/>
            <person name="Lund M.C."/>
            <person name="Custer J.M."/>
            <person name="Vargas K.M."/>
            <person name="Ehmke E.E."/>
            <person name="Yoder A.D."/>
            <person name="Varsani A."/>
        </authorList>
    </citation>
    <scope>NUCLEOTIDE SEQUENCE</scope>
    <source>
        <strain evidence="2">Duke_21_54</strain>
        <strain evidence="3">Duke_24FF_1012</strain>
        <strain evidence="4">Duke_24FS_62</strain>
        <strain evidence="5">Duke_25FS_79</strain>
        <strain evidence="6">Duke_26_46</strain>
    </source>
</reference>
<feature type="region of interest" description="Disordered" evidence="1">
    <location>
        <begin position="115"/>
        <end position="135"/>
    </location>
</feature>
<dbReference type="EMBL" id="PP511496">
    <property type="protein sequence ID" value="XCD04706.1"/>
    <property type="molecule type" value="Genomic_DNA"/>
</dbReference>
<evidence type="ECO:0000313" key="2">
    <source>
        <dbReference type="EMBL" id="XCD03948.1"/>
    </source>
</evidence>
<dbReference type="EMBL" id="PP511725">
    <property type="protein sequence ID" value="XCD06900.1"/>
    <property type="molecule type" value="Genomic_DNA"/>
</dbReference>
<dbReference type="EMBL" id="PP511404">
    <property type="protein sequence ID" value="XCD03948.1"/>
    <property type="molecule type" value="Genomic_DNA"/>
</dbReference>
<sequence length="417" mass="44417">MSAFGTALGNMGSAFGTAIANYGGSGIGGALFGGITAKRQWKYAQKQMALQQQYALEQMQKSAEYQLTHDKTMFDYENAYNEPSKVFERFSQAGINPAAVLGSSGASIGATIGTGSGSAPSASGPSGPGGNYGGTLTPAGNALALSEGMLMASQRKKADADARLANAEAARTENETQDSDYYRNLSDLNRQLLEHKVTDQAAIAAYDKALATITEATAVYADSTATYQYHQVISDYAKTVEEYMHLKALNNAQIPIMDQLVAANLSLTLAQAYASNARGSLDSVLGQQASVELKDLQNWFSVNWETSIDVPEVDERGKPTGKTKKMTGKEIQSYLLGLSTASAGQDLPANWFNIRSQKNQFGYSMVKTVLAAAAAGLVSRGRSAGVPTDFEQTTSTSDRNGEFVGGTSVRRTYLPRR</sequence>
<evidence type="ECO:0000256" key="1">
    <source>
        <dbReference type="SAM" id="MobiDB-lite"/>
    </source>
</evidence>
<evidence type="ECO:0000313" key="3">
    <source>
        <dbReference type="EMBL" id="XCD04706.1"/>
    </source>
</evidence>
<accession>A0AAU8B3A1</accession>
<evidence type="ECO:0000313" key="6">
    <source>
        <dbReference type="EMBL" id="XCD06900.1"/>
    </source>
</evidence>
<name>A0AAU8B3A1_9VIRU</name>
<evidence type="ECO:0000313" key="4">
    <source>
        <dbReference type="EMBL" id="XCD05300.1"/>
    </source>
</evidence>